<dbReference type="Gene3D" id="3.40.50.1820">
    <property type="entry name" value="alpha/beta hydrolase"/>
    <property type="match status" value="1"/>
</dbReference>
<dbReference type="Pfam" id="PF00561">
    <property type="entry name" value="Abhydrolase_1"/>
    <property type="match status" value="1"/>
</dbReference>
<accession>A0AAU7C9Z4</accession>
<keyword evidence="3" id="KW-0378">Hydrolase</keyword>
<sequence>MATRTEPMAPQLAPPTLPRWAEQFIEANGMRTRFFQAGQGPPLLLIPSVFLQAASYRGTIEALAEHFQVTVAEMPGSGLSERVKQPWGFAEGADWAAALLDALNLDRALVVGHSDTGAVAALMGVRHPSRLDGLVMVDSVGGLPGATWWSLLKSRLRDGLMEESRLNLPLTPHMLANLVRHTRNCLYHAFWLAASTEPLEVAPQIEAPTLLAWGRRDYTFPPHCAERFHAAIRDSRIAWSEASHDWLILHPLEFADAVAAFAREQGLLPAGASDAIRDRSRPPCFSPTQPNLY</sequence>
<organism evidence="3">
    <name type="scientific">Singulisphaera sp. Ch08</name>
    <dbReference type="NCBI Taxonomy" id="3120278"/>
    <lineage>
        <taxon>Bacteria</taxon>
        <taxon>Pseudomonadati</taxon>
        <taxon>Planctomycetota</taxon>
        <taxon>Planctomycetia</taxon>
        <taxon>Isosphaerales</taxon>
        <taxon>Isosphaeraceae</taxon>
        <taxon>Singulisphaera</taxon>
    </lineage>
</organism>
<evidence type="ECO:0000256" key="1">
    <source>
        <dbReference type="SAM" id="MobiDB-lite"/>
    </source>
</evidence>
<gene>
    <name evidence="3" type="ORF">V5E97_27850</name>
</gene>
<dbReference type="RefSeq" id="WP_406694862.1">
    <property type="nucleotide sequence ID" value="NZ_CP155447.1"/>
</dbReference>
<proteinExistence type="predicted"/>
<feature type="region of interest" description="Disordered" evidence="1">
    <location>
        <begin position="274"/>
        <end position="293"/>
    </location>
</feature>
<name>A0AAU7C9Z4_9BACT</name>
<dbReference type="InterPro" id="IPR050471">
    <property type="entry name" value="AB_hydrolase"/>
</dbReference>
<dbReference type="PRINTS" id="PR00111">
    <property type="entry name" value="ABHYDROLASE"/>
</dbReference>
<dbReference type="PANTHER" id="PTHR43433:SF5">
    <property type="entry name" value="AB HYDROLASE-1 DOMAIN-CONTAINING PROTEIN"/>
    <property type="match status" value="1"/>
</dbReference>
<dbReference type="InterPro" id="IPR029058">
    <property type="entry name" value="AB_hydrolase_fold"/>
</dbReference>
<dbReference type="SUPFAM" id="SSF53474">
    <property type="entry name" value="alpha/beta-Hydrolases"/>
    <property type="match status" value="1"/>
</dbReference>
<evidence type="ECO:0000313" key="3">
    <source>
        <dbReference type="EMBL" id="XBH02119.1"/>
    </source>
</evidence>
<dbReference type="AlphaFoldDB" id="A0AAU7C9Z4"/>
<protein>
    <submittedName>
        <fullName evidence="3">Alpha/beta hydrolase</fullName>
    </submittedName>
</protein>
<dbReference type="PANTHER" id="PTHR43433">
    <property type="entry name" value="HYDROLASE, ALPHA/BETA FOLD FAMILY PROTEIN"/>
    <property type="match status" value="1"/>
</dbReference>
<feature type="domain" description="AB hydrolase-1" evidence="2">
    <location>
        <begin position="41"/>
        <end position="139"/>
    </location>
</feature>
<reference evidence="3" key="1">
    <citation type="submission" date="2024-05" db="EMBL/GenBank/DDBJ databases">
        <title>Planctomycetes of the genus Singulisphaera possess chitinolytic capabilities.</title>
        <authorList>
            <person name="Ivanova A."/>
        </authorList>
    </citation>
    <scope>NUCLEOTIDE SEQUENCE</scope>
    <source>
        <strain evidence="3">Ch08T</strain>
    </source>
</reference>
<dbReference type="InterPro" id="IPR000073">
    <property type="entry name" value="AB_hydrolase_1"/>
</dbReference>
<dbReference type="EMBL" id="CP155447">
    <property type="protein sequence ID" value="XBH02119.1"/>
    <property type="molecule type" value="Genomic_DNA"/>
</dbReference>
<evidence type="ECO:0000259" key="2">
    <source>
        <dbReference type="Pfam" id="PF00561"/>
    </source>
</evidence>
<dbReference type="GO" id="GO:0016787">
    <property type="term" value="F:hydrolase activity"/>
    <property type="evidence" value="ECO:0007669"/>
    <property type="project" value="UniProtKB-KW"/>
</dbReference>